<comment type="caution">
    <text evidence="1">The sequence shown here is derived from an EMBL/GenBank/DDBJ whole genome shotgun (WGS) entry which is preliminary data.</text>
</comment>
<evidence type="ECO:0000313" key="2">
    <source>
        <dbReference type="Proteomes" id="UP000715441"/>
    </source>
</evidence>
<reference evidence="1 2" key="1">
    <citation type="submission" date="2020-04" db="EMBL/GenBank/DDBJ databases">
        <title>Novel species.</title>
        <authorList>
            <person name="Teo W.F.A."/>
            <person name="Lipun K."/>
            <person name="Srisuk N."/>
            <person name="Duangmal K."/>
        </authorList>
    </citation>
    <scope>NUCLEOTIDE SEQUENCE [LARGE SCALE GENOMIC DNA]</scope>
    <source>
        <strain evidence="1 2">K13G38</strain>
    </source>
</reference>
<accession>A0ABX1JB53</accession>
<sequence>MAVTPKFEDYADKYANVAMTRSDGILELTFHTDGESLQWTLRIHDELAYLFDEIAADRENKVVILTGAGDAFCDSLDHATFSSSTPQEWDRILYDGRRLLTNLLAINVPVISAVNGPARFHAEIPAMSDIVIASETAAFQDLHYKSGVVPGDGSHVVWTHLLGPNRGRYFLLTGQELDARTAFSFGVVNEVLPTPEVLPRAREIAREFAARPFLTRRYAREVLTLEYKRLLQAGISTGLGLQGLAKLASNPYS</sequence>
<dbReference type="Proteomes" id="UP000715441">
    <property type="component" value="Unassembled WGS sequence"/>
</dbReference>
<dbReference type="CDD" id="cd06558">
    <property type="entry name" value="crotonase-like"/>
    <property type="match status" value="1"/>
</dbReference>
<dbReference type="Gene3D" id="3.90.226.10">
    <property type="entry name" value="2-enoyl-CoA Hydratase, Chain A, domain 1"/>
    <property type="match status" value="1"/>
</dbReference>
<dbReference type="Pfam" id="PF00378">
    <property type="entry name" value="ECH_1"/>
    <property type="match status" value="1"/>
</dbReference>
<dbReference type="PANTHER" id="PTHR43459:SF1">
    <property type="entry name" value="EG:BACN32G11.4 PROTEIN"/>
    <property type="match status" value="1"/>
</dbReference>
<dbReference type="EMBL" id="JAAXLS010000020">
    <property type="protein sequence ID" value="NKQ56124.1"/>
    <property type="molecule type" value="Genomic_DNA"/>
</dbReference>
<proteinExistence type="predicted"/>
<keyword evidence="2" id="KW-1185">Reference proteome</keyword>
<dbReference type="InterPro" id="IPR029045">
    <property type="entry name" value="ClpP/crotonase-like_dom_sf"/>
</dbReference>
<name>A0ABX1JB53_9PSEU</name>
<gene>
    <name evidence="1" type="ORF">HFP15_24915</name>
</gene>
<protein>
    <submittedName>
        <fullName evidence="1">Enoyl-CoA hydratase/isomerase family protein</fullName>
    </submittedName>
</protein>
<evidence type="ECO:0000313" key="1">
    <source>
        <dbReference type="EMBL" id="NKQ56124.1"/>
    </source>
</evidence>
<dbReference type="SUPFAM" id="SSF52096">
    <property type="entry name" value="ClpP/crotonase"/>
    <property type="match status" value="1"/>
</dbReference>
<dbReference type="PANTHER" id="PTHR43459">
    <property type="entry name" value="ENOYL-COA HYDRATASE"/>
    <property type="match status" value="1"/>
</dbReference>
<organism evidence="1 2">
    <name type="scientific">Amycolatopsis acididurans</name>
    <dbReference type="NCBI Taxonomy" id="2724524"/>
    <lineage>
        <taxon>Bacteria</taxon>
        <taxon>Bacillati</taxon>
        <taxon>Actinomycetota</taxon>
        <taxon>Actinomycetes</taxon>
        <taxon>Pseudonocardiales</taxon>
        <taxon>Pseudonocardiaceae</taxon>
        <taxon>Amycolatopsis</taxon>
    </lineage>
</organism>
<dbReference type="InterPro" id="IPR001753">
    <property type="entry name" value="Enoyl-CoA_hydra/iso"/>
</dbReference>
<dbReference type="RefSeq" id="WP_168519166.1">
    <property type="nucleotide sequence ID" value="NZ_JAAXLS010000020.1"/>
</dbReference>